<keyword evidence="3" id="KW-1185">Reference proteome</keyword>
<gene>
    <name evidence="2" type="ORF">ACFQV2_12760</name>
</gene>
<feature type="compositionally biased region" description="Basic residues" evidence="1">
    <location>
        <begin position="110"/>
        <end position="120"/>
    </location>
</feature>
<evidence type="ECO:0000256" key="1">
    <source>
        <dbReference type="SAM" id="MobiDB-lite"/>
    </source>
</evidence>
<organism evidence="2 3">
    <name type="scientific">Actinokineospora soli</name>
    <dbReference type="NCBI Taxonomy" id="1048753"/>
    <lineage>
        <taxon>Bacteria</taxon>
        <taxon>Bacillati</taxon>
        <taxon>Actinomycetota</taxon>
        <taxon>Actinomycetes</taxon>
        <taxon>Pseudonocardiales</taxon>
        <taxon>Pseudonocardiaceae</taxon>
        <taxon>Actinokineospora</taxon>
    </lineage>
</organism>
<name>A0ABW2TL70_9PSEU</name>
<proteinExistence type="predicted"/>
<feature type="region of interest" description="Disordered" evidence="1">
    <location>
        <begin position="62"/>
        <end position="120"/>
    </location>
</feature>
<evidence type="ECO:0000313" key="3">
    <source>
        <dbReference type="Proteomes" id="UP001596512"/>
    </source>
</evidence>
<dbReference type="Proteomes" id="UP001596512">
    <property type="component" value="Unassembled WGS sequence"/>
</dbReference>
<comment type="caution">
    <text evidence="2">The sequence shown here is derived from an EMBL/GenBank/DDBJ whole genome shotgun (WGS) entry which is preliminary data.</text>
</comment>
<accession>A0ABW2TL70</accession>
<reference evidence="3" key="1">
    <citation type="journal article" date="2019" name="Int. J. Syst. Evol. Microbiol.">
        <title>The Global Catalogue of Microorganisms (GCM) 10K type strain sequencing project: providing services to taxonomists for standard genome sequencing and annotation.</title>
        <authorList>
            <consortium name="The Broad Institute Genomics Platform"/>
            <consortium name="The Broad Institute Genome Sequencing Center for Infectious Disease"/>
            <person name="Wu L."/>
            <person name="Ma J."/>
        </authorList>
    </citation>
    <scope>NUCLEOTIDE SEQUENCE [LARGE SCALE GENOMIC DNA]</scope>
    <source>
        <strain evidence="3">JCM 17695</strain>
    </source>
</reference>
<feature type="compositionally biased region" description="Pro residues" evidence="1">
    <location>
        <begin position="87"/>
        <end position="101"/>
    </location>
</feature>
<dbReference type="EMBL" id="JBHTEY010000004">
    <property type="protein sequence ID" value="MFC7614266.1"/>
    <property type="molecule type" value="Genomic_DNA"/>
</dbReference>
<evidence type="ECO:0000313" key="2">
    <source>
        <dbReference type="EMBL" id="MFC7614266.1"/>
    </source>
</evidence>
<sequence length="120" mass="12994">MTARGQALGAWAHLVTALRVAENRLAQPSWYDAANALNDLMEVYVTSRAVRVHRAHDDEVGTFVFPRSSPPSPGARDCFTTSTTPSPTIPDSPGTPMPPASGTPFAAARSPHRRRCREKP</sequence>
<protein>
    <submittedName>
        <fullName evidence="2">Uncharacterized protein</fullName>
    </submittedName>
</protein>